<reference evidence="1" key="1">
    <citation type="submission" date="2020-11" db="EMBL/GenBank/DDBJ databases">
        <authorList>
            <person name="Tran Van P."/>
        </authorList>
    </citation>
    <scope>NUCLEOTIDE SEQUENCE</scope>
</reference>
<dbReference type="EMBL" id="OE183453">
    <property type="protein sequence ID" value="CAD7575684.1"/>
    <property type="molecule type" value="Genomic_DNA"/>
</dbReference>
<name>A0A7R9JAJ9_TIMCA</name>
<gene>
    <name evidence="1" type="ORF">TCMB3V08_LOCUS8269</name>
</gene>
<accession>A0A7R9JAJ9</accession>
<dbReference type="AlphaFoldDB" id="A0A7R9JAJ9"/>
<protein>
    <submittedName>
        <fullName evidence="1">(California timema) hypothetical protein</fullName>
    </submittedName>
</protein>
<sequence length="58" mass="6679">MRQRKQMYPYLRGGRVETNFGKTTFSTLNRDSNLDIPIIDSIVYCGISALDHVATEER</sequence>
<organism evidence="1">
    <name type="scientific">Timema californicum</name>
    <name type="common">California timema</name>
    <name type="synonym">Walking stick</name>
    <dbReference type="NCBI Taxonomy" id="61474"/>
    <lineage>
        <taxon>Eukaryota</taxon>
        <taxon>Metazoa</taxon>
        <taxon>Ecdysozoa</taxon>
        <taxon>Arthropoda</taxon>
        <taxon>Hexapoda</taxon>
        <taxon>Insecta</taxon>
        <taxon>Pterygota</taxon>
        <taxon>Neoptera</taxon>
        <taxon>Polyneoptera</taxon>
        <taxon>Phasmatodea</taxon>
        <taxon>Timematodea</taxon>
        <taxon>Timematoidea</taxon>
        <taxon>Timematidae</taxon>
        <taxon>Timema</taxon>
    </lineage>
</organism>
<proteinExistence type="predicted"/>
<evidence type="ECO:0000313" key="1">
    <source>
        <dbReference type="EMBL" id="CAD7575684.1"/>
    </source>
</evidence>